<evidence type="ECO:0000313" key="1">
    <source>
        <dbReference type="EMBL" id="THF47444.1"/>
    </source>
</evidence>
<dbReference type="Proteomes" id="UP000307507">
    <property type="component" value="Unassembled WGS sequence"/>
</dbReference>
<name>A0A4S3ZPT0_9FLAO</name>
<evidence type="ECO:0000313" key="2">
    <source>
        <dbReference type="Proteomes" id="UP000307507"/>
    </source>
</evidence>
<dbReference type="OrthoDB" id="981524at2"/>
<sequence length="136" mass="15412">MKKFNLENDPKITSGFTTPDQYFEQMEARIMDRLSAPETKVIPLWHRSSVWMSSIAATLLLAGGLTIYYNNQPIPATSLDDATVETYLQANVNSYDLIQHLDESDIQALEKSIVLNNDAVEAYLSDHNNLDLYLNE</sequence>
<dbReference type="EMBL" id="SSNZ01000012">
    <property type="protein sequence ID" value="THF47444.1"/>
    <property type="molecule type" value="Genomic_DNA"/>
</dbReference>
<reference evidence="1 2" key="1">
    <citation type="submission" date="2019-04" db="EMBL/GenBank/DDBJ databases">
        <title>Flavobacterium sp. nov. isolated from construction timber.</title>
        <authorList>
            <person name="Lin S.-Y."/>
            <person name="Chang C.-T."/>
            <person name="Young C.-C."/>
        </authorList>
    </citation>
    <scope>NUCLEOTIDE SEQUENCE [LARGE SCALE GENOMIC DNA]</scope>
    <source>
        <strain evidence="1 2">CC-CTC003</strain>
    </source>
</reference>
<organism evidence="1 2">
    <name type="scientific">Flavobacterium supellecticarium</name>
    <dbReference type="NCBI Taxonomy" id="2565924"/>
    <lineage>
        <taxon>Bacteria</taxon>
        <taxon>Pseudomonadati</taxon>
        <taxon>Bacteroidota</taxon>
        <taxon>Flavobacteriia</taxon>
        <taxon>Flavobacteriales</taxon>
        <taxon>Flavobacteriaceae</taxon>
        <taxon>Flavobacterium</taxon>
    </lineage>
</organism>
<dbReference type="RefSeq" id="WP_136404434.1">
    <property type="nucleotide sequence ID" value="NZ_SSNZ01000012.1"/>
</dbReference>
<keyword evidence="2" id="KW-1185">Reference proteome</keyword>
<dbReference type="AlphaFoldDB" id="A0A4S3ZPT0"/>
<proteinExistence type="predicted"/>
<comment type="caution">
    <text evidence="1">The sequence shown here is derived from an EMBL/GenBank/DDBJ whole genome shotgun (WGS) entry which is preliminary data.</text>
</comment>
<gene>
    <name evidence="1" type="ORF">E6C50_16940</name>
</gene>
<protein>
    <submittedName>
        <fullName evidence="1">Uncharacterized protein</fullName>
    </submittedName>
</protein>
<accession>A0A4S3ZPT0</accession>